<name>A0A6V7J326_9HYME</name>
<dbReference type="InterPro" id="IPR042407">
    <property type="entry name" value="NCBP2-AS2"/>
</dbReference>
<dbReference type="AlphaFoldDB" id="A0A6V7J326"/>
<organism evidence="1">
    <name type="scientific">Bracon brevicornis</name>
    <dbReference type="NCBI Taxonomy" id="1563983"/>
    <lineage>
        <taxon>Eukaryota</taxon>
        <taxon>Metazoa</taxon>
        <taxon>Ecdysozoa</taxon>
        <taxon>Arthropoda</taxon>
        <taxon>Hexapoda</taxon>
        <taxon>Insecta</taxon>
        <taxon>Pterygota</taxon>
        <taxon>Neoptera</taxon>
        <taxon>Endopterygota</taxon>
        <taxon>Hymenoptera</taxon>
        <taxon>Apocrita</taxon>
        <taxon>Ichneumonoidea</taxon>
        <taxon>Braconidae</taxon>
        <taxon>Braconinae</taxon>
        <taxon>Bracon</taxon>
    </lineage>
</organism>
<accession>A0A6V7J326</accession>
<gene>
    <name evidence="1" type="ORF">BBRV_LOCUS38872</name>
</gene>
<reference evidence="1" key="1">
    <citation type="submission" date="2020-07" db="EMBL/GenBank/DDBJ databases">
        <authorList>
            <person name="Ferguson B K."/>
        </authorList>
    </citation>
    <scope>NUCLEOTIDE SEQUENCE</scope>
    <source>
        <strain evidence="1">L06</strain>
    </source>
</reference>
<proteinExistence type="predicted"/>
<sequence length="84" mass="10033">MLRFFLRYLANNERLVQKLAESRPMRRAAQFVVYLWLRGKSLPGVQQMSSDPQQFATQLRSFARRYVEELKKGIEEAKQELKKK</sequence>
<protein>
    <submittedName>
        <fullName evidence="1">Uncharacterized protein</fullName>
    </submittedName>
</protein>
<dbReference type="EMBL" id="CADCXW020000012">
    <property type="protein sequence ID" value="CAD1545218.1"/>
    <property type="molecule type" value="Genomic_DNA"/>
</dbReference>
<dbReference type="PANTHER" id="PTHR41161:SF1">
    <property type="entry name" value="PROTEIN NCBP2AS2"/>
    <property type="match status" value="1"/>
</dbReference>
<dbReference type="PANTHER" id="PTHR41161">
    <property type="entry name" value="PROTEIN NCBP2AS2"/>
    <property type="match status" value="1"/>
</dbReference>
<evidence type="ECO:0000313" key="1">
    <source>
        <dbReference type="EMBL" id="CAD1545218.1"/>
    </source>
</evidence>